<sequence>NTPLAIEAAVEVLLVQPLQRLLQPDTDAGGDQGGGGGDGGDGGGRGWHDNGDVGALGGGCDEDLEGGGARGLQAVGAKSIRPPANWNGPPEVVVLIIDGLDQADGAIMGGAAPFDNQVLQLIEEHLPKLPSFVRLVLTSRSLSYIVPRLSERLSPLELAPDMLRPIVPFMRNIRLAIAAIDPALSRRHRAAAAANLVAKSRGSLLYIKIALCCLELERDVAVAEAEADVMLATVVSLNGPGNSVIAAAAAAAAANPAQPDGVRHTLSRLASTKKQSSNHQFPSSLGSLLERYLAVRLRLLNSTELRNQAATVLAVLAAAREPVTSMQLAAAVGVNGSGWYGTKTYAGPGAAAHGTMAASLPPAPLAPPPVASERMLQDLVVRGLGALVRLRGPPGSYAQEVLLVHSAVSEWLQRTPKPRVLLGGSVIVDLAAGNRALACCCRDDALSCLYRGRLQPYSYSVRHIFLHVG</sequence>
<dbReference type="Proteomes" id="UP000747110">
    <property type="component" value="Unassembled WGS sequence"/>
</dbReference>
<reference evidence="2" key="1">
    <citation type="journal article" date="2021" name="Proc. Natl. Acad. Sci. U.S.A.">
        <title>Three genomes in the algal genus Volvox reveal the fate of a haploid sex-determining region after a transition to homothallism.</title>
        <authorList>
            <person name="Yamamoto K."/>
            <person name="Hamaji T."/>
            <person name="Kawai-Toyooka H."/>
            <person name="Matsuzaki R."/>
            <person name="Takahashi F."/>
            <person name="Nishimura Y."/>
            <person name="Kawachi M."/>
            <person name="Noguchi H."/>
            <person name="Minakuchi Y."/>
            <person name="Umen J.G."/>
            <person name="Toyoda A."/>
            <person name="Nozaki H."/>
        </authorList>
    </citation>
    <scope>NUCLEOTIDE SEQUENCE</scope>
    <source>
        <strain evidence="2">NIES-3786</strain>
    </source>
</reference>
<evidence type="ECO:0000256" key="1">
    <source>
        <dbReference type="SAM" id="MobiDB-lite"/>
    </source>
</evidence>
<gene>
    <name evidence="2" type="ORF">Vretifemale_13057</name>
</gene>
<dbReference type="AlphaFoldDB" id="A0A8J4CM87"/>
<feature type="non-terminal residue" evidence="2">
    <location>
        <position position="1"/>
    </location>
</feature>
<evidence type="ECO:0000313" key="3">
    <source>
        <dbReference type="Proteomes" id="UP000747110"/>
    </source>
</evidence>
<name>A0A8J4CM87_9CHLO</name>
<keyword evidence="3" id="KW-1185">Reference proteome</keyword>
<accession>A0A8J4CM87</accession>
<protein>
    <submittedName>
        <fullName evidence="2">Uncharacterized protein</fullName>
    </submittedName>
</protein>
<dbReference type="EMBL" id="BNCP01000029">
    <property type="protein sequence ID" value="GIL84439.1"/>
    <property type="molecule type" value="Genomic_DNA"/>
</dbReference>
<feature type="compositionally biased region" description="Gly residues" evidence="1">
    <location>
        <begin position="30"/>
        <end position="45"/>
    </location>
</feature>
<comment type="caution">
    <text evidence="2">The sequence shown here is derived from an EMBL/GenBank/DDBJ whole genome shotgun (WGS) entry which is preliminary data.</text>
</comment>
<feature type="non-terminal residue" evidence="2">
    <location>
        <position position="469"/>
    </location>
</feature>
<organism evidence="2 3">
    <name type="scientific">Volvox reticuliferus</name>
    <dbReference type="NCBI Taxonomy" id="1737510"/>
    <lineage>
        <taxon>Eukaryota</taxon>
        <taxon>Viridiplantae</taxon>
        <taxon>Chlorophyta</taxon>
        <taxon>core chlorophytes</taxon>
        <taxon>Chlorophyceae</taxon>
        <taxon>CS clade</taxon>
        <taxon>Chlamydomonadales</taxon>
        <taxon>Volvocaceae</taxon>
        <taxon>Volvox</taxon>
    </lineage>
</organism>
<feature type="region of interest" description="Disordered" evidence="1">
    <location>
        <begin position="23"/>
        <end position="62"/>
    </location>
</feature>
<proteinExistence type="predicted"/>
<evidence type="ECO:0000313" key="2">
    <source>
        <dbReference type="EMBL" id="GIL84439.1"/>
    </source>
</evidence>